<keyword evidence="2" id="KW-1185">Reference proteome</keyword>
<gene>
    <name evidence="1" type="ORF">Vadar_018926</name>
</gene>
<comment type="caution">
    <text evidence="1">The sequence shown here is derived from an EMBL/GenBank/DDBJ whole genome shotgun (WGS) entry which is preliminary data.</text>
</comment>
<name>A0ACB7XII0_9ERIC</name>
<accession>A0ACB7XII0</accession>
<evidence type="ECO:0000313" key="1">
    <source>
        <dbReference type="EMBL" id="KAH7840589.1"/>
    </source>
</evidence>
<dbReference type="EMBL" id="CM037160">
    <property type="protein sequence ID" value="KAH7840589.1"/>
    <property type="molecule type" value="Genomic_DNA"/>
</dbReference>
<sequence>MLYCSDISQFSLNEYPLVPYARLCKLSGWFAICLQNVYTGNDIYVLEFFLSARSKDDENILTTLSFILGTLQKKFKTFRLASGRELGELMSVEVIYFHNGQKSHSVQTIQASRFLKDGGLMLLPQLDQPSTDASNNGMNAFSEEQNHILDYHESLQNGEVTMQLDSCDQPLMNPLNNLQNIVTAERNITVAEALFGFPNPSSSVI</sequence>
<proteinExistence type="predicted"/>
<evidence type="ECO:0000313" key="2">
    <source>
        <dbReference type="Proteomes" id="UP000828048"/>
    </source>
</evidence>
<protein>
    <submittedName>
        <fullName evidence="1">Uncharacterized protein</fullName>
    </submittedName>
</protein>
<organism evidence="1 2">
    <name type="scientific">Vaccinium darrowii</name>
    <dbReference type="NCBI Taxonomy" id="229202"/>
    <lineage>
        <taxon>Eukaryota</taxon>
        <taxon>Viridiplantae</taxon>
        <taxon>Streptophyta</taxon>
        <taxon>Embryophyta</taxon>
        <taxon>Tracheophyta</taxon>
        <taxon>Spermatophyta</taxon>
        <taxon>Magnoliopsida</taxon>
        <taxon>eudicotyledons</taxon>
        <taxon>Gunneridae</taxon>
        <taxon>Pentapetalae</taxon>
        <taxon>asterids</taxon>
        <taxon>Ericales</taxon>
        <taxon>Ericaceae</taxon>
        <taxon>Vaccinioideae</taxon>
        <taxon>Vaccinieae</taxon>
        <taxon>Vaccinium</taxon>
    </lineage>
</organism>
<reference evidence="1 2" key="1">
    <citation type="journal article" date="2021" name="Hortic Res">
        <title>High-quality reference genome and annotation aids understanding of berry development for evergreen blueberry (Vaccinium darrowii).</title>
        <authorList>
            <person name="Yu J."/>
            <person name="Hulse-Kemp A.M."/>
            <person name="Babiker E."/>
            <person name="Staton M."/>
        </authorList>
    </citation>
    <scope>NUCLEOTIDE SEQUENCE [LARGE SCALE GENOMIC DNA]</scope>
    <source>
        <strain evidence="2">cv. NJ 8807/NJ 8810</strain>
        <tissue evidence="1">Young leaf</tissue>
    </source>
</reference>
<dbReference type="Proteomes" id="UP000828048">
    <property type="component" value="Chromosome 10"/>
</dbReference>